<feature type="signal peptide" evidence="2">
    <location>
        <begin position="1"/>
        <end position="25"/>
    </location>
</feature>
<evidence type="ECO:0000256" key="2">
    <source>
        <dbReference type="SAM" id="SignalP"/>
    </source>
</evidence>
<dbReference type="EnsemblMetazoa" id="ASIC020295-RA">
    <property type="protein sequence ID" value="ASIC020295-PA"/>
    <property type="gene ID" value="ASIC020295"/>
</dbReference>
<gene>
    <name evidence="4" type="ORF">ZHAS_00020295</name>
</gene>
<feature type="region of interest" description="Disordered" evidence="1">
    <location>
        <begin position="203"/>
        <end position="242"/>
    </location>
</feature>
<dbReference type="InterPro" id="IPR002557">
    <property type="entry name" value="Chitin-bd_dom"/>
</dbReference>
<reference evidence="5" key="2">
    <citation type="submission" date="2020-05" db="UniProtKB">
        <authorList>
            <consortium name="EnsemblMetazoa"/>
        </authorList>
    </citation>
    <scope>IDENTIFICATION</scope>
</reference>
<dbReference type="Proteomes" id="UP000030765">
    <property type="component" value="Unassembled WGS sequence"/>
</dbReference>
<name>A0A084WPP5_ANOSI</name>
<reference evidence="4 6" key="1">
    <citation type="journal article" date="2014" name="BMC Genomics">
        <title>Genome sequence of Anopheles sinensis provides insight into genetics basis of mosquito competence for malaria parasites.</title>
        <authorList>
            <person name="Zhou D."/>
            <person name="Zhang D."/>
            <person name="Ding G."/>
            <person name="Shi L."/>
            <person name="Hou Q."/>
            <person name="Ye Y."/>
            <person name="Xu Y."/>
            <person name="Zhou H."/>
            <person name="Xiong C."/>
            <person name="Li S."/>
            <person name="Yu J."/>
            <person name="Hong S."/>
            <person name="Yu X."/>
            <person name="Zou P."/>
            <person name="Chen C."/>
            <person name="Chang X."/>
            <person name="Wang W."/>
            <person name="Lv Y."/>
            <person name="Sun Y."/>
            <person name="Ma L."/>
            <person name="Shen B."/>
            <person name="Zhu C."/>
        </authorList>
    </citation>
    <scope>NUCLEOTIDE SEQUENCE [LARGE SCALE GENOMIC DNA]</scope>
</reference>
<evidence type="ECO:0000313" key="5">
    <source>
        <dbReference type="EnsemblMetazoa" id="ASIC020295-PA"/>
    </source>
</evidence>
<feature type="chain" id="PRO_5001785024" evidence="2">
    <location>
        <begin position="26"/>
        <end position="314"/>
    </location>
</feature>
<feature type="region of interest" description="Disordered" evidence="1">
    <location>
        <begin position="109"/>
        <end position="138"/>
    </location>
</feature>
<dbReference type="AlphaFoldDB" id="A0A084WPP5"/>
<dbReference type="EMBL" id="ATLV01025114">
    <property type="status" value="NOT_ANNOTATED_CDS"/>
    <property type="molecule type" value="Genomic_DNA"/>
</dbReference>
<evidence type="ECO:0000313" key="4">
    <source>
        <dbReference type="EMBL" id="KFB52189.1"/>
    </source>
</evidence>
<dbReference type="InterPro" id="IPR036508">
    <property type="entry name" value="Chitin-bd_dom_sf"/>
</dbReference>
<dbReference type="VEuPathDB" id="VectorBase:ASIC020295"/>
<dbReference type="GO" id="GO:0005576">
    <property type="term" value="C:extracellular region"/>
    <property type="evidence" value="ECO:0007669"/>
    <property type="project" value="InterPro"/>
</dbReference>
<dbReference type="OrthoDB" id="7735051at2759"/>
<evidence type="ECO:0000313" key="6">
    <source>
        <dbReference type="Proteomes" id="UP000030765"/>
    </source>
</evidence>
<proteinExistence type="predicted"/>
<dbReference type="SMART" id="SM00494">
    <property type="entry name" value="ChtBD2"/>
    <property type="match status" value="3"/>
</dbReference>
<dbReference type="VEuPathDB" id="VectorBase:ASIS002516"/>
<keyword evidence="2" id="KW-0732">Signal</keyword>
<organism evidence="4">
    <name type="scientific">Anopheles sinensis</name>
    <name type="common">Mosquito</name>
    <dbReference type="NCBI Taxonomy" id="74873"/>
    <lineage>
        <taxon>Eukaryota</taxon>
        <taxon>Metazoa</taxon>
        <taxon>Ecdysozoa</taxon>
        <taxon>Arthropoda</taxon>
        <taxon>Hexapoda</taxon>
        <taxon>Insecta</taxon>
        <taxon>Pterygota</taxon>
        <taxon>Neoptera</taxon>
        <taxon>Endopterygota</taxon>
        <taxon>Diptera</taxon>
        <taxon>Nematocera</taxon>
        <taxon>Culicoidea</taxon>
        <taxon>Culicidae</taxon>
        <taxon>Anophelinae</taxon>
        <taxon>Anopheles</taxon>
    </lineage>
</organism>
<feature type="compositionally biased region" description="Low complexity" evidence="1">
    <location>
        <begin position="215"/>
        <end position="232"/>
    </location>
</feature>
<dbReference type="EMBL" id="KE525369">
    <property type="protein sequence ID" value="KFB52189.1"/>
    <property type="molecule type" value="Genomic_DNA"/>
</dbReference>
<dbReference type="GO" id="GO:0008061">
    <property type="term" value="F:chitin binding"/>
    <property type="evidence" value="ECO:0007669"/>
    <property type="project" value="InterPro"/>
</dbReference>
<sequence length="314" mass="35385">MALSVADRLKVAGGVLLLLLECCFGVPMDGRPRAIIEDNQFCPTPSCLTKQEIDTLWGYPDPNFFRQCRPTQANGWELQLMPCAPPTLFSFRQQVCVLPQFWEGCTGNDGGGGDGTTINPPNTEGTQDDTDEPRDQCNVPRCTTYEEINTLWAHSSPYYFYQCNPFMGAWVPQEMPCAPGTMFSYRQQVCVIPQLWEDCTVAGPTSAPTTPEPTTPTTTTTEPTTTETTTTESNPEFPVEDRCNGPRCETYEEINTLWSHPDPQFFYQCRPYRGAWVPQEMPCAKATLFSVSKQVCVHQDLFEFECPNQRIFRS</sequence>
<protein>
    <submittedName>
        <fullName evidence="4">AGAP013024-PA-like protein</fullName>
    </submittedName>
</protein>
<dbReference type="STRING" id="74873.A0A084WPP5"/>
<dbReference type="SUPFAM" id="SSF57625">
    <property type="entry name" value="Invertebrate chitin-binding proteins"/>
    <property type="match status" value="3"/>
</dbReference>
<evidence type="ECO:0000259" key="3">
    <source>
        <dbReference type="SMART" id="SM00494"/>
    </source>
</evidence>
<feature type="domain" description="Chitin-binding type-2" evidence="3">
    <location>
        <begin position="40"/>
        <end position="107"/>
    </location>
</feature>
<accession>A0A084WPP5</accession>
<feature type="domain" description="Chitin-binding type-2" evidence="3">
    <location>
        <begin position="140"/>
        <end position="201"/>
    </location>
</feature>
<keyword evidence="6" id="KW-1185">Reference proteome</keyword>
<feature type="domain" description="Chitin-binding type-2" evidence="3">
    <location>
        <begin position="246"/>
        <end position="308"/>
    </location>
</feature>
<evidence type="ECO:0000256" key="1">
    <source>
        <dbReference type="SAM" id="MobiDB-lite"/>
    </source>
</evidence>